<dbReference type="Proteomes" id="UP001615550">
    <property type="component" value="Unassembled WGS sequence"/>
</dbReference>
<comment type="caution">
    <text evidence="1">The sequence shown here is derived from an EMBL/GenBank/DDBJ whole genome shotgun (WGS) entry which is preliminary data.</text>
</comment>
<sequence length="146" mass="17264">MNNELKRIVLHLAKLKPADQRWVLNQLTPIQREQFANVEGHVLLKEANKFRHLPCPQLVPKESSLPEFCQHLSQEDPLYIAIILEQGQFHWQHSFLETCMQKQKIQEELTTQVQQLKSAAKLYLFQQWQRRLSFSEQLEVPHGDTL</sequence>
<protein>
    <submittedName>
        <fullName evidence="1">Uncharacterized protein</fullName>
    </submittedName>
</protein>
<evidence type="ECO:0000313" key="1">
    <source>
        <dbReference type="EMBL" id="MFJ1268013.1"/>
    </source>
</evidence>
<evidence type="ECO:0000313" key="2">
    <source>
        <dbReference type="Proteomes" id="UP001615550"/>
    </source>
</evidence>
<proteinExistence type="predicted"/>
<keyword evidence="2" id="KW-1185">Reference proteome</keyword>
<dbReference type="EMBL" id="JBGORX010000001">
    <property type="protein sequence ID" value="MFJ1268013.1"/>
    <property type="molecule type" value="Genomic_DNA"/>
</dbReference>
<dbReference type="RefSeq" id="WP_400186837.1">
    <property type="nucleotide sequence ID" value="NZ_JBGORX010000001.1"/>
</dbReference>
<reference evidence="1 2" key="1">
    <citation type="submission" date="2024-08" db="EMBL/GenBank/DDBJ databases">
        <title>Draft Genome Sequence of Legionella lytica strain DSB2004, Isolated From a Fire Sprinkler System.</title>
        <authorList>
            <person name="Everhart A.D."/>
            <person name="Kidane D.T."/>
            <person name="Farone A.L."/>
            <person name="Farone M.B."/>
        </authorList>
    </citation>
    <scope>NUCLEOTIDE SEQUENCE [LARGE SCALE GENOMIC DNA]</scope>
    <source>
        <strain evidence="1 2">DSB2004</strain>
    </source>
</reference>
<name>A0ABW8D5P7_9GAMM</name>
<gene>
    <name evidence="1" type="ORF">ACD661_05550</name>
</gene>
<accession>A0ABW8D5P7</accession>
<organism evidence="1 2">
    <name type="scientific">Legionella lytica</name>
    <dbReference type="NCBI Taxonomy" id="96232"/>
    <lineage>
        <taxon>Bacteria</taxon>
        <taxon>Pseudomonadati</taxon>
        <taxon>Pseudomonadota</taxon>
        <taxon>Gammaproteobacteria</taxon>
        <taxon>Legionellales</taxon>
        <taxon>Legionellaceae</taxon>
        <taxon>Legionella</taxon>
    </lineage>
</organism>